<dbReference type="PROSITE" id="PS50405">
    <property type="entry name" value="GST_CTER"/>
    <property type="match status" value="1"/>
</dbReference>
<name>A0A4Y9RS38_9CAUL</name>
<dbReference type="OrthoDB" id="9810080at2"/>
<dbReference type="Gene3D" id="1.20.1050.10">
    <property type="match status" value="1"/>
</dbReference>
<dbReference type="SFLD" id="SFLDG01150">
    <property type="entry name" value="Main.1:_Beta-like"/>
    <property type="match status" value="1"/>
</dbReference>
<dbReference type="Proteomes" id="UP000298216">
    <property type="component" value="Unassembled WGS sequence"/>
</dbReference>
<dbReference type="EMBL" id="SPVH01000006">
    <property type="protein sequence ID" value="TFW11920.1"/>
    <property type="molecule type" value="Genomic_DNA"/>
</dbReference>
<feature type="domain" description="GST N-terminal" evidence="1">
    <location>
        <begin position="2"/>
        <end position="81"/>
    </location>
</feature>
<dbReference type="SUPFAM" id="SSF52833">
    <property type="entry name" value="Thioredoxin-like"/>
    <property type="match status" value="1"/>
</dbReference>
<keyword evidence="3" id="KW-0808">Transferase</keyword>
<sequence>MTDEIVFYTNPMSRGRIVRWMLEEVGQPYRTVVVDYAGMKSPDYLAINPMGKVPAITHGGVVVTECAAVCAYLADAFSDAGLAPATDAPLRGLYYRWMFFAAGPVEAAVTAKSLGQLPPAEKAAMVGYGSFDQVVDGLEHALDRNPWLLGEQFTAADVYVGSQIAWGLMFKSLPARPAFQAYAERIASRPAAVRARAIDDALVAEAKAEEG</sequence>
<dbReference type="Gene3D" id="3.40.30.10">
    <property type="entry name" value="Glutaredoxin"/>
    <property type="match status" value="1"/>
</dbReference>
<reference evidence="3 4" key="1">
    <citation type="submission" date="2019-03" db="EMBL/GenBank/DDBJ databases">
        <title>Draft genome of Brevundimonas sp. a heavy metal resistant soil bacteria.</title>
        <authorList>
            <person name="Soto J."/>
        </authorList>
    </citation>
    <scope>NUCLEOTIDE SEQUENCE [LARGE SCALE GENOMIC DNA]</scope>
    <source>
        <strain evidence="3 4">B-10</strain>
    </source>
</reference>
<feature type="domain" description="GST C-terminal" evidence="2">
    <location>
        <begin position="87"/>
        <end position="211"/>
    </location>
</feature>
<accession>A0A4Y9RS38</accession>
<dbReference type="Pfam" id="PF13409">
    <property type="entry name" value="GST_N_2"/>
    <property type="match status" value="1"/>
</dbReference>
<protein>
    <submittedName>
        <fullName evidence="3">Glutathione S-transferase family protein</fullName>
    </submittedName>
</protein>
<dbReference type="Pfam" id="PF00043">
    <property type="entry name" value="GST_C"/>
    <property type="match status" value="1"/>
</dbReference>
<dbReference type="SFLD" id="SFLDS00019">
    <property type="entry name" value="Glutathione_Transferase_(cytos"/>
    <property type="match status" value="1"/>
</dbReference>
<dbReference type="PANTHER" id="PTHR44051:SF8">
    <property type="entry name" value="GLUTATHIONE S-TRANSFERASE GSTA"/>
    <property type="match status" value="1"/>
</dbReference>
<dbReference type="InterPro" id="IPR010987">
    <property type="entry name" value="Glutathione-S-Trfase_C-like"/>
</dbReference>
<dbReference type="CDD" id="cd03207">
    <property type="entry name" value="GST_C_8"/>
    <property type="match status" value="1"/>
</dbReference>
<evidence type="ECO:0000259" key="2">
    <source>
        <dbReference type="PROSITE" id="PS50405"/>
    </source>
</evidence>
<gene>
    <name evidence="3" type="ORF">EGY25_07610</name>
</gene>
<organism evidence="3 4">
    <name type="scientific">Brevundimonas intermedia</name>
    <dbReference type="NCBI Taxonomy" id="74315"/>
    <lineage>
        <taxon>Bacteria</taxon>
        <taxon>Pseudomonadati</taxon>
        <taxon>Pseudomonadota</taxon>
        <taxon>Alphaproteobacteria</taxon>
        <taxon>Caulobacterales</taxon>
        <taxon>Caulobacteraceae</taxon>
        <taxon>Brevundimonas</taxon>
    </lineage>
</organism>
<dbReference type="InterPro" id="IPR040079">
    <property type="entry name" value="Glutathione_S-Trfase"/>
</dbReference>
<dbReference type="InterPro" id="IPR036249">
    <property type="entry name" value="Thioredoxin-like_sf"/>
</dbReference>
<dbReference type="InterPro" id="IPR036282">
    <property type="entry name" value="Glutathione-S-Trfase_C_sf"/>
</dbReference>
<evidence type="ECO:0000313" key="3">
    <source>
        <dbReference type="EMBL" id="TFW11920.1"/>
    </source>
</evidence>
<evidence type="ECO:0000313" key="4">
    <source>
        <dbReference type="Proteomes" id="UP000298216"/>
    </source>
</evidence>
<dbReference type="InterPro" id="IPR004046">
    <property type="entry name" value="GST_C"/>
</dbReference>
<dbReference type="CDD" id="cd03046">
    <property type="entry name" value="GST_N_GTT1_like"/>
    <property type="match status" value="1"/>
</dbReference>
<dbReference type="PROSITE" id="PS50404">
    <property type="entry name" value="GST_NTER"/>
    <property type="match status" value="1"/>
</dbReference>
<comment type="caution">
    <text evidence="3">The sequence shown here is derived from an EMBL/GenBank/DDBJ whole genome shotgun (WGS) entry which is preliminary data.</text>
</comment>
<dbReference type="InterPro" id="IPR004045">
    <property type="entry name" value="Glutathione_S-Trfase_N"/>
</dbReference>
<dbReference type="GO" id="GO:0016740">
    <property type="term" value="F:transferase activity"/>
    <property type="evidence" value="ECO:0007669"/>
    <property type="project" value="UniProtKB-KW"/>
</dbReference>
<dbReference type="RefSeq" id="WP_135194409.1">
    <property type="nucleotide sequence ID" value="NZ_SPVH01000006.1"/>
</dbReference>
<dbReference type="AlphaFoldDB" id="A0A4Y9RS38"/>
<evidence type="ECO:0000259" key="1">
    <source>
        <dbReference type="PROSITE" id="PS50404"/>
    </source>
</evidence>
<dbReference type="SUPFAM" id="SSF47616">
    <property type="entry name" value="GST C-terminal domain-like"/>
    <property type="match status" value="1"/>
</dbReference>
<proteinExistence type="predicted"/>
<dbReference type="SFLD" id="SFLDG00358">
    <property type="entry name" value="Main_(cytGST)"/>
    <property type="match status" value="1"/>
</dbReference>
<keyword evidence="4" id="KW-1185">Reference proteome</keyword>
<dbReference type="PANTHER" id="PTHR44051">
    <property type="entry name" value="GLUTATHIONE S-TRANSFERASE-RELATED"/>
    <property type="match status" value="1"/>
</dbReference>